<dbReference type="OMA" id="SIDFAHY"/>
<dbReference type="GO" id="GO:0006337">
    <property type="term" value="P:nucleosome disassembly"/>
    <property type="evidence" value="ECO:0007669"/>
    <property type="project" value="EnsemblFungi"/>
</dbReference>
<feature type="compositionally biased region" description="Polar residues" evidence="1">
    <location>
        <begin position="1"/>
        <end position="14"/>
    </location>
</feature>
<dbReference type="Proteomes" id="UP000006310">
    <property type="component" value="Chromosome 3"/>
</dbReference>
<feature type="region of interest" description="Disordered" evidence="1">
    <location>
        <begin position="1"/>
        <end position="28"/>
    </location>
</feature>
<name>J7RIQ4_HUIN7</name>
<dbReference type="GO" id="GO:0006368">
    <property type="term" value="P:transcription elongation by RNA polymerase II"/>
    <property type="evidence" value="ECO:0007669"/>
    <property type="project" value="EnsemblFungi"/>
</dbReference>
<evidence type="ECO:0000256" key="1">
    <source>
        <dbReference type="SAM" id="MobiDB-lite"/>
    </source>
</evidence>
<keyword evidence="3" id="KW-1185">Reference proteome</keyword>
<dbReference type="eggNOG" id="ENOG502S2JC">
    <property type="taxonomic scope" value="Eukaryota"/>
</dbReference>
<dbReference type="EMBL" id="HE978316">
    <property type="protein sequence ID" value="CCK69403.1"/>
    <property type="molecule type" value="Genomic_DNA"/>
</dbReference>
<sequence length="234" mass="26585">MSSVDTTGTVNGNPHENPGTVEKQTKRRNNRSYYDIISALSAVEKSQDVVFTPEELVELTAPLEQGRSNDPQSDTKKDGKPRINVHGYMGDVKVNPVEASKVEYDLSHTLLGGYVPRKQLESLSSVDFAHYFHKALECENTLQIYDMFVPQKSAMHQVLAGRLDHDTTQQNQQQQQQQQQRTTYQRVDAAGRIVKKVLVCKRCSSKFQGPHRWKQLKQHVCKTLHAEDEQPSHS</sequence>
<accession>J7RIQ4</accession>
<dbReference type="GO" id="GO:0016586">
    <property type="term" value="C:RSC-type complex"/>
    <property type="evidence" value="ECO:0007669"/>
    <property type="project" value="EnsemblFungi"/>
</dbReference>
<dbReference type="STRING" id="1071383.J7RIQ4"/>
<evidence type="ECO:0000313" key="3">
    <source>
        <dbReference type="Proteomes" id="UP000006310"/>
    </source>
</evidence>
<dbReference type="OrthoDB" id="4060948at2759"/>
<dbReference type="GeneID" id="34525083"/>
<reference evidence="2 3" key="1">
    <citation type="journal article" date="2011" name="Proc. Natl. Acad. Sci. U.S.A.">
        <title>Evolutionary erosion of yeast sex chromosomes by mating-type switching accidents.</title>
        <authorList>
            <person name="Gordon J.L."/>
            <person name="Armisen D."/>
            <person name="Proux-Wera E."/>
            <person name="Oheigeartaigh S.S."/>
            <person name="Byrne K.P."/>
            <person name="Wolfe K.H."/>
        </authorList>
    </citation>
    <scope>NUCLEOTIDE SEQUENCE [LARGE SCALE GENOMIC DNA]</scope>
    <source>
        <strain evidence="3">ATCC MYA-139 / BCRC 22969 / CBS 8797 / CCRC 22969 / KCTC 17520 / NBRC 10181 / NCYC 3082</strain>
    </source>
</reference>
<dbReference type="KEGG" id="kng:KNAG_0C02920"/>
<feature type="region of interest" description="Disordered" evidence="1">
    <location>
        <begin position="61"/>
        <end position="87"/>
    </location>
</feature>
<dbReference type="HOGENOM" id="CLU_1366073_0_0_1"/>
<evidence type="ECO:0000313" key="2">
    <source>
        <dbReference type="EMBL" id="CCK69403.1"/>
    </source>
</evidence>
<dbReference type="InterPro" id="IPR013895">
    <property type="entry name" value="Rsc14"/>
</dbReference>
<dbReference type="Pfam" id="PF08586">
    <property type="entry name" value="Rsc14"/>
    <property type="match status" value="1"/>
</dbReference>
<protein>
    <submittedName>
        <fullName evidence="2">Uncharacterized protein</fullName>
    </submittedName>
</protein>
<dbReference type="AlphaFoldDB" id="J7RIQ4"/>
<gene>
    <name evidence="2" type="primary">KNAG0C02920</name>
    <name evidence="2" type="ordered locus">KNAG_0C02920</name>
</gene>
<proteinExistence type="predicted"/>
<organism evidence="2 3">
    <name type="scientific">Huiozyma naganishii (strain ATCC MYA-139 / BCRC 22969 / CBS 8797 / KCTC 17520 / NBRC 10181 / NCYC 3082 / Yp74L-3)</name>
    <name type="common">Yeast</name>
    <name type="synonym">Kazachstania naganishii</name>
    <dbReference type="NCBI Taxonomy" id="1071383"/>
    <lineage>
        <taxon>Eukaryota</taxon>
        <taxon>Fungi</taxon>
        <taxon>Dikarya</taxon>
        <taxon>Ascomycota</taxon>
        <taxon>Saccharomycotina</taxon>
        <taxon>Saccharomycetes</taxon>
        <taxon>Saccharomycetales</taxon>
        <taxon>Saccharomycetaceae</taxon>
        <taxon>Huiozyma</taxon>
    </lineage>
</organism>
<dbReference type="RefSeq" id="XP_022463649.1">
    <property type="nucleotide sequence ID" value="XM_022607011.1"/>
</dbReference>
<reference evidence="3" key="2">
    <citation type="submission" date="2012-08" db="EMBL/GenBank/DDBJ databases">
        <title>Genome sequence of Kazachstania naganishii.</title>
        <authorList>
            <person name="Gordon J.L."/>
            <person name="Armisen D."/>
            <person name="Proux-Wera E."/>
            <person name="OhEigeartaigh S.S."/>
            <person name="Byrne K.P."/>
            <person name="Wolfe K.H."/>
        </authorList>
    </citation>
    <scope>NUCLEOTIDE SEQUENCE [LARGE SCALE GENOMIC DNA]</scope>
    <source>
        <strain evidence="3">ATCC MYA-139 / BCRC 22969 / CBS 8797 / CCRC 22969 / KCTC 17520 / NBRC 10181 / NCYC 3082</strain>
    </source>
</reference>